<proteinExistence type="predicted"/>
<reference evidence="1 2" key="1">
    <citation type="submission" date="2018-05" db="EMBL/GenBank/DDBJ databases">
        <title>Genomic Encyclopedia of Type Strains, Phase IV (KMG-IV): sequencing the most valuable type-strain genomes for metagenomic binning, comparative biology and taxonomic classification.</title>
        <authorList>
            <person name="Goeker M."/>
        </authorList>
    </citation>
    <scope>NUCLEOTIDE SEQUENCE [LARGE SCALE GENOMIC DNA]</scope>
    <source>
        <strain evidence="1 2">DSM 3183</strain>
    </source>
</reference>
<evidence type="ECO:0000313" key="1">
    <source>
        <dbReference type="EMBL" id="PXW67605.1"/>
    </source>
</evidence>
<dbReference type="Proteomes" id="UP000248014">
    <property type="component" value="Unassembled WGS sequence"/>
</dbReference>
<sequence>MKAGVTKKLVISGLLLGSAALVPSIALAFSSGFDSRPVSITARGGIGSFTPASVDPRLAEKLKFSALRGDKMFRFTPAASAATDGPRALTIAVRVRPDSAKAINIRPDLASDSGQGAGLVQITPTAFSLGVAKGFSKFALPTSIRQPDEALPDISKLGRAAAGTKSRFSPRIELDDVQAPTTRAVRPFNDQGSYSLDVGGAYKVTRNLDVTAGIRLRSERDRLTGLTNEQYDSQAVYVGTEFRF</sequence>
<comment type="caution">
    <text evidence="1">The sequence shown here is derived from an EMBL/GenBank/DDBJ whole genome shotgun (WGS) entry which is preliminary data.</text>
</comment>
<organism evidence="1 2">
    <name type="scientific">Blastomonas natatoria</name>
    <dbReference type="NCBI Taxonomy" id="34015"/>
    <lineage>
        <taxon>Bacteria</taxon>
        <taxon>Pseudomonadati</taxon>
        <taxon>Pseudomonadota</taxon>
        <taxon>Alphaproteobacteria</taxon>
        <taxon>Sphingomonadales</taxon>
        <taxon>Sphingomonadaceae</taxon>
        <taxon>Blastomonas</taxon>
    </lineage>
</organism>
<evidence type="ECO:0000313" key="2">
    <source>
        <dbReference type="Proteomes" id="UP000248014"/>
    </source>
</evidence>
<dbReference type="RefSeq" id="WP_110300413.1">
    <property type="nucleotide sequence ID" value="NZ_QJJM01000026.1"/>
</dbReference>
<accession>A0A2V3URA9</accession>
<keyword evidence="2" id="KW-1185">Reference proteome</keyword>
<name>A0A2V3URA9_9SPHN</name>
<dbReference type="OrthoDB" id="8479273at2"/>
<gene>
    <name evidence="1" type="ORF">C7451_1262</name>
</gene>
<dbReference type="AlphaFoldDB" id="A0A2V3URA9"/>
<protein>
    <submittedName>
        <fullName evidence="1">Uncharacterized protein</fullName>
    </submittedName>
</protein>
<dbReference type="EMBL" id="QJJM01000026">
    <property type="protein sequence ID" value="PXW67605.1"/>
    <property type="molecule type" value="Genomic_DNA"/>
</dbReference>